<keyword evidence="3" id="KW-0999">Mitochondrion inner membrane</keyword>
<feature type="transmembrane region" description="Helical" evidence="6">
    <location>
        <begin position="52"/>
        <end position="74"/>
    </location>
</feature>
<keyword evidence="4" id="KW-0496">Mitochondrion</keyword>
<evidence type="ECO:0000256" key="1">
    <source>
        <dbReference type="ARBA" id="ARBA00004273"/>
    </source>
</evidence>
<sequence length="84" mass="10173">MVLTKNLINITGMFLTRTFSSQRKFDRIKRLQRKFQVDDGRPVWMKSKMDKFLYRFTVASLLLGLTWGLYTVLWEISYVKRFRS</sequence>
<evidence type="ECO:0000256" key="2">
    <source>
        <dbReference type="ARBA" id="ARBA00009331"/>
    </source>
</evidence>
<dbReference type="EMBL" id="OU898284">
    <property type="protein sequence ID" value="CAG9840590.1"/>
    <property type="molecule type" value="Genomic_DNA"/>
</dbReference>
<evidence type="ECO:0000256" key="5">
    <source>
        <dbReference type="ARBA" id="ARBA00023136"/>
    </source>
</evidence>
<dbReference type="InterPro" id="IPR039297">
    <property type="entry name" value="COX7a"/>
</dbReference>
<keyword evidence="6" id="KW-1133">Transmembrane helix</keyword>
<name>A0A9N9TDT5_DIABA</name>
<comment type="similarity">
    <text evidence="2">Belongs to the cytochrome c oxidase VIIa family.</text>
</comment>
<dbReference type="AlphaFoldDB" id="A0A9N9TDT5"/>
<evidence type="ECO:0000256" key="3">
    <source>
        <dbReference type="ARBA" id="ARBA00022792"/>
    </source>
</evidence>
<protein>
    <submittedName>
        <fullName evidence="7">Uncharacterized protein</fullName>
    </submittedName>
</protein>
<dbReference type="Proteomes" id="UP001153709">
    <property type="component" value="Chromosome 9"/>
</dbReference>
<dbReference type="Pfam" id="PF02238">
    <property type="entry name" value="COX7a"/>
    <property type="match status" value="1"/>
</dbReference>
<dbReference type="GO" id="GO:0045277">
    <property type="term" value="C:respiratory chain complex IV"/>
    <property type="evidence" value="ECO:0007669"/>
    <property type="project" value="InterPro"/>
</dbReference>
<evidence type="ECO:0000313" key="8">
    <source>
        <dbReference type="Proteomes" id="UP001153709"/>
    </source>
</evidence>
<accession>A0A9N9TDT5</accession>
<comment type="subcellular location">
    <subcellularLocation>
        <location evidence="1">Mitochondrion inner membrane</location>
    </subcellularLocation>
</comment>
<keyword evidence="6" id="KW-0812">Transmembrane</keyword>
<organism evidence="7 8">
    <name type="scientific">Diabrotica balteata</name>
    <name type="common">Banded cucumber beetle</name>
    <dbReference type="NCBI Taxonomy" id="107213"/>
    <lineage>
        <taxon>Eukaryota</taxon>
        <taxon>Metazoa</taxon>
        <taxon>Ecdysozoa</taxon>
        <taxon>Arthropoda</taxon>
        <taxon>Hexapoda</taxon>
        <taxon>Insecta</taxon>
        <taxon>Pterygota</taxon>
        <taxon>Neoptera</taxon>
        <taxon>Endopterygota</taxon>
        <taxon>Coleoptera</taxon>
        <taxon>Polyphaga</taxon>
        <taxon>Cucujiformia</taxon>
        <taxon>Chrysomeloidea</taxon>
        <taxon>Chrysomelidae</taxon>
        <taxon>Galerucinae</taxon>
        <taxon>Diabroticina</taxon>
        <taxon>Diabroticites</taxon>
        <taxon>Diabrotica</taxon>
    </lineage>
</organism>
<evidence type="ECO:0000256" key="6">
    <source>
        <dbReference type="SAM" id="Phobius"/>
    </source>
</evidence>
<dbReference type="Gene3D" id="4.10.91.10">
    <property type="entry name" value="Cytochrome c oxidase, subunit VIIa"/>
    <property type="match status" value="1"/>
</dbReference>
<gene>
    <name evidence="7" type="ORF">DIABBA_LOCUS13220</name>
</gene>
<evidence type="ECO:0000256" key="4">
    <source>
        <dbReference type="ARBA" id="ARBA00023128"/>
    </source>
</evidence>
<evidence type="ECO:0000313" key="7">
    <source>
        <dbReference type="EMBL" id="CAG9840590.1"/>
    </source>
</evidence>
<proteinExistence type="inferred from homology"/>
<dbReference type="InterPro" id="IPR036539">
    <property type="entry name" value="Cyt_c_oxidase_su7a_sf"/>
</dbReference>
<keyword evidence="5 6" id="KW-0472">Membrane</keyword>
<dbReference type="GO" id="GO:0006123">
    <property type="term" value="P:mitochondrial electron transport, cytochrome c to oxygen"/>
    <property type="evidence" value="ECO:0007669"/>
    <property type="project" value="InterPro"/>
</dbReference>
<reference evidence="7" key="1">
    <citation type="submission" date="2022-01" db="EMBL/GenBank/DDBJ databases">
        <authorList>
            <person name="King R."/>
        </authorList>
    </citation>
    <scope>NUCLEOTIDE SEQUENCE</scope>
</reference>
<keyword evidence="8" id="KW-1185">Reference proteome</keyword>
<dbReference type="GO" id="GO:0005743">
    <property type="term" value="C:mitochondrial inner membrane"/>
    <property type="evidence" value="ECO:0007669"/>
    <property type="project" value="UniProtKB-SubCell"/>
</dbReference>
<dbReference type="OrthoDB" id="5966508at2759"/>
<dbReference type="SUPFAM" id="SSF81419">
    <property type="entry name" value="Mitochondrial cytochrome c oxidase subunit VIIa"/>
    <property type="match status" value="1"/>
</dbReference>